<dbReference type="Proteomes" id="UP000626109">
    <property type="component" value="Unassembled WGS sequence"/>
</dbReference>
<evidence type="ECO:0000313" key="3">
    <source>
        <dbReference type="Proteomes" id="UP000626109"/>
    </source>
</evidence>
<feature type="compositionally biased region" description="Low complexity" evidence="1">
    <location>
        <begin position="341"/>
        <end position="351"/>
    </location>
</feature>
<feature type="compositionally biased region" description="Gly residues" evidence="1">
    <location>
        <begin position="352"/>
        <end position="361"/>
    </location>
</feature>
<feature type="region of interest" description="Disordered" evidence="1">
    <location>
        <begin position="24"/>
        <end position="68"/>
    </location>
</feature>
<sequence length="416" mass="43325">MAMISTLILCYQYDDIVDEDGDAAHRRERPVGVGAKPDRGAYRVDSDEEKDSGRRTHTRQPLPSASSGSDGWYLHVVLWSKSALEEEPQEPLGFQVVSAESQAVKDGWDMPDSAAGLQGNLMDFTLGDIRKAEKSLSGGMSLKDYKASLRSGSTSSGKDKEDLFQAASLGDSSSFFVDEDEEDIARASRGFGKWFAGGRVPEVSPALASTPAAASTSALLSRSAFGTAESRPPFGTCRSELSGDTFAGTCGARPSGEASAEASPPAEAKLKVSDLFNLAQGKMMPSIPPPITHQRGGAGTPATGAELEQEEALKMQLMWAAAARASSTYGGSRYPGFQQPGASSLGGVDSSGAGGGRGNMGRGQNPNAGWEAYAQAAQQAAMSMGRGGYPASSGPSPTTATTATTTTPPALKYTFF</sequence>
<evidence type="ECO:0000256" key="1">
    <source>
        <dbReference type="SAM" id="MobiDB-lite"/>
    </source>
</evidence>
<comment type="caution">
    <text evidence="2">The sequence shown here is derived from an EMBL/GenBank/DDBJ whole genome shotgun (WGS) entry which is preliminary data.</text>
</comment>
<proteinExistence type="predicted"/>
<accession>A0A813KI34</accession>
<reference evidence="2" key="1">
    <citation type="submission" date="2021-02" db="EMBL/GenBank/DDBJ databases">
        <authorList>
            <person name="Dougan E. K."/>
            <person name="Rhodes N."/>
            <person name="Thang M."/>
            <person name="Chan C."/>
        </authorList>
    </citation>
    <scope>NUCLEOTIDE SEQUENCE</scope>
</reference>
<name>A0A813KI34_POLGL</name>
<feature type="compositionally biased region" description="Polar residues" evidence="1">
    <location>
        <begin position="59"/>
        <end position="68"/>
    </location>
</feature>
<dbReference type="AlphaFoldDB" id="A0A813KI34"/>
<feature type="compositionally biased region" description="Low complexity" evidence="1">
    <location>
        <begin position="390"/>
        <end position="408"/>
    </location>
</feature>
<organism evidence="2 3">
    <name type="scientific">Polarella glacialis</name>
    <name type="common">Dinoflagellate</name>
    <dbReference type="NCBI Taxonomy" id="89957"/>
    <lineage>
        <taxon>Eukaryota</taxon>
        <taxon>Sar</taxon>
        <taxon>Alveolata</taxon>
        <taxon>Dinophyceae</taxon>
        <taxon>Suessiales</taxon>
        <taxon>Suessiaceae</taxon>
        <taxon>Polarella</taxon>
    </lineage>
</organism>
<gene>
    <name evidence="2" type="ORF">PGLA2088_LOCUS33536</name>
</gene>
<protein>
    <submittedName>
        <fullName evidence="2">Uncharacterized protein</fullName>
    </submittedName>
</protein>
<feature type="region of interest" description="Disordered" evidence="1">
    <location>
        <begin position="336"/>
        <end position="367"/>
    </location>
</feature>
<dbReference type="EMBL" id="CAJNNW010030910">
    <property type="protein sequence ID" value="CAE8705119.1"/>
    <property type="molecule type" value="Genomic_DNA"/>
</dbReference>
<feature type="compositionally biased region" description="Basic and acidic residues" evidence="1">
    <location>
        <begin position="36"/>
        <end position="45"/>
    </location>
</feature>
<evidence type="ECO:0000313" key="2">
    <source>
        <dbReference type="EMBL" id="CAE8705119.1"/>
    </source>
</evidence>
<feature type="region of interest" description="Disordered" evidence="1">
    <location>
        <begin position="384"/>
        <end position="408"/>
    </location>
</feature>